<dbReference type="Proteomes" id="UP000004198">
    <property type="component" value="Unassembled WGS sequence"/>
</dbReference>
<dbReference type="eggNOG" id="ENOG50322UQ">
    <property type="taxonomic scope" value="Bacteria"/>
</dbReference>
<dbReference type="STRING" id="536227.Ccar_23430"/>
<dbReference type="OrthoDB" id="9777242at2"/>
<name>C6PNA1_9CLOT</name>
<reference evidence="1 2" key="1">
    <citation type="submission" date="2009-06" db="EMBL/GenBank/DDBJ databases">
        <title>The draft genome of Clostridium carboxidivorans P7.</title>
        <authorList>
            <consortium name="US DOE Joint Genome Institute (JGI-PGF)"/>
            <person name="Lucas S."/>
            <person name="Copeland A."/>
            <person name="Lapidus A."/>
            <person name="Glavina del Rio T."/>
            <person name="Tice H."/>
            <person name="Bruce D."/>
            <person name="Goodwin L."/>
            <person name="Pitluck S."/>
            <person name="Larimer F."/>
            <person name="Land M.L."/>
            <person name="Hauser L."/>
            <person name="Hemme C.L."/>
        </authorList>
    </citation>
    <scope>NUCLEOTIDE SEQUENCE [LARGE SCALE GENOMIC DNA]</scope>
    <source>
        <strain evidence="1 2">P7</strain>
    </source>
</reference>
<dbReference type="KEGG" id="cck:Ccar_23430"/>
<dbReference type="AlphaFoldDB" id="C6PNA1"/>
<protein>
    <submittedName>
        <fullName evidence="1">Uncharacterized protein</fullName>
    </submittedName>
</protein>
<gene>
    <name evidence="1" type="ORF">CcarbDRAFT_0268</name>
</gene>
<proteinExistence type="predicted"/>
<dbReference type="RefSeq" id="WP_007059153.1">
    <property type="nucleotide sequence ID" value="NZ_ACVI01000003.1"/>
</dbReference>
<evidence type="ECO:0000313" key="1">
    <source>
        <dbReference type="EMBL" id="EET89222.1"/>
    </source>
</evidence>
<sequence length="215" mass="25321">MSLFLGKIHYWLFDKIKWFEGLESDIVSWAEHKGLPVDNWKQEIYKDFGHPVEDKPLEDMIDTSNIHGWLQDKISKAEGRQAAWVTKILNSSKEYKNDLISIFEKQGNKLGIEYSEKSIPNSPQEIYNIINDFILEGMPCDRVTEELESDSTVYIWRTNLCLHSKYWDSVHGDVNNFYILRDAWITSFIKALNFNFSYNVSIIDNKRIQEIRRSS</sequence>
<dbReference type="EMBL" id="ACVI01000003">
    <property type="protein sequence ID" value="EET89222.1"/>
    <property type="molecule type" value="Genomic_DNA"/>
</dbReference>
<accession>C6PNA1</accession>
<dbReference type="PATRIC" id="fig|536227.13.peg.4838"/>
<evidence type="ECO:0000313" key="2">
    <source>
        <dbReference type="Proteomes" id="UP000004198"/>
    </source>
</evidence>
<organism evidence="1 2">
    <name type="scientific">Clostridium carboxidivorans P7</name>
    <dbReference type="NCBI Taxonomy" id="536227"/>
    <lineage>
        <taxon>Bacteria</taxon>
        <taxon>Bacillati</taxon>
        <taxon>Bacillota</taxon>
        <taxon>Clostridia</taxon>
        <taxon>Eubacteriales</taxon>
        <taxon>Clostridiaceae</taxon>
        <taxon>Clostridium</taxon>
    </lineage>
</organism>
<keyword evidence="2" id="KW-1185">Reference proteome</keyword>
<comment type="caution">
    <text evidence="1">The sequence shown here is derived from an EMBL/GenBank/DDBJ whole genome shotgun (WGS) entry which is preliminary data.</text>
</comment>